<dbReference type="InterPro" id="IPR025419">
    <property type="entry name" value="DUF4142"/>
</dbReference>
<organism evidence="2 4">
    <name type="scientific">Pedobacter alluvionis</name>
    <dbReference type="NCBI Taxonomy" id="475253"/>
    <lineage>
        <taxon>Bacteria</taxon>
        <taxon>Pseudomonadati</taxon>
        <taxon>Bacteroidota</taxon>
        <taxon>Sphingobacteriia</taxon>
        <taxon>Sphingobacteriales</taxon>
        <taxon>Sphingobacteriaceae</taxon>
        <taxon>Pedobacter</taxon>
    </lineage>
</organism>
<reference evidence="2 4" key="1">
    <citation type="submission" date="2018-10" db="EMBL/GenBank/DDBJ databases">
        <title>Genomic Encyclopedia of Archaeal and Bacterial Type Strains, Phase II (KMG-II): from individual species to whole genera.</title>
        <authorList>
            <person name="Goeker M."/>
        </authorList>
    </citation>
    <scope>NUCLEOTIDE SEQUENCE [LARGE SCALE GENOMIC DNA]</scope>
    <source>
        <strain evidence="2 4">DSM 19624</strain>
    </source>
</reference>
<reference evidence="3 5" key="2">
    <citation type="submission" date="2019-03" db="EMBL/GenBank/DDBJ databases">
        <authorList>
            <person name="He R.-H."/>
        </authorList>
    </citation>
    <scope>NUCLEOTIDE SEQUENCE [LARGE SCALE GENOMIC DNA]</scope>
    <source>
        <strain evidence="3 5">DSM 19624</strain>
    </source>
</reference>
<sequence>MEIRLAFCTHLFFSRHFKPIGYGFVFCWLLCTSCHKEDTGAYMVTSEDFYEVAVPEHNYQELLNVELLKVTADPRFPALAKKRVELLKKYILELNLLLGITGSDYSIAISDQNRERLLELKKLTGDSFKKELVRLTVESDQQLIGFHVNAISSEGAKDPALREWARQKLPVLTGNLSEVQALH</sequence>
<protein>
    <submittedName>
        <fullName evidence="3">DUF4142 domain-containing protein</fullName>
    </submittedName>
    <submittedName>
        <fullName evidence="2">Uncharacterized protein DUF4142</fullName>
    </submittedName>
</protein>
<gene>
    <name evidence="2" type="ORF">BCL90_1846</name>
    <name evidence="3" type="ORF">E3V97_07770</name>
</gene>
<dbReference type="RefSeq" id="WP_121283654.1">
    <property type="nucleotide sequence ID" value="NZ_RCCK01000011.1"/>
</dbReference>
<evidence type="ECO:0000313" key="4">
    <source>
        <dbReference type="Proteomes" id="UP000273898"/>
    </source>
</evidence>
<dbReference type="OrthoDB" id="760378at2"/>
<accession>A0A497Y210</accession>
<evidence type="ECO:0000259" key="1">
    <source>
        <dbReference type="Pfam" id="PF13628"/>
    </source>
</evidence>
<dbReference type="EMBL" id="RCCK01000011">
    <property type="protein sequence ID" value="RLJ76802.1"/>
    <property type="molecule type" value="Genomic_DNA"/>
</dbReference>
<feature type="domain" description="DUF4142" evidence="1">
    <location>
        <begin position="106"/>
        <end position="182"/>
    </location>
</feature>
<proteinExistence type="predicted"/>
<evidence type="ECO:0000313" key="5">
    <source>
        <dbReference type="Proteomes" id="UP000297429"/>
    </source>
</evidence>
<dbReference type="Proteomes" id="UP000273898">
    <property type="component" value="Unassembled WGS sequence"/>
</dbReference>
<comment type="caution">
    <text evidence="2">The sequence shown here is derived from an EMBL/GenBank/DDBJ whole genome shotgun (WGS) entry which is preliminary data.</text>
</comment>
<dbReference type="Proteomes" id="UP000297429">
    <property type="component" value="Unassembled WGS sequence"/>
</dbReference>
<dbReference type="Pfam" id="PF13628">
    <property type="entry name" value="DUF4142"/>
    <property type="match status" value="1"/>
</dbReference>
<dbReference type="AlphaFoldDB" id="A0A497Y210"/>
<evidence type="ECO:0000313" key="3">
    <source>
        <dbReference type="EMBL" id="TFB33932.1"/>
    </source>
</evidence>
<dbReference type="EMBL" id="SOPX01000001">
    <property type="protein sequence ID" value="TFB33932.1"/>
    <property type="molecule type" value="Genomic_DNA"/>
</dbReference>
<keyword evidence="5" id="KW-1185">Reference proteome</keyword>
<name>A0A497Y210_9SPHI</name>
<evidence type="ECO:0000313" key="2">
    <source>
        <dbReference type="EMBL" id="RLJ76802.1"/>
    </source>
</evidence>